<dbReference type="GO" id="GO:0005886">
    <property type="term" value="C:plasma membrane"/>
    <property type="evidence" value="ECO:0007669"/>
    <property type="project" value="UniProtKB-SubCell"/>
</dbReference>
<dbReference type="Gene3D" id="1.20.1250.20">
    <property type="entry name" value="MFS general substrate transporter like domains"/>
    <property type="match status" value="1"/>
</dbReference>
<dbReference type="Gene3D" id="1.20.1720.10">
    <property type="entry name" value="Multidrug resistance protein D"/>
    <property type="match status" value="1"/>
</dbReference>
<dbReference type="InterPro" id="IPR020846">
    <property type="entry name" value="MFS_dom"/>
</dbReference>
<comment type="subcellular location">
    <subcellularLocation>
        <location evidence="1">Cell membrane</location>
        <topology evidence="1">Multi-pass membrane protein</topology>
    </subcellularLocation>
</comment>
<sequence length="528" mass="55268">MSKPIQQQVSGSSDAVLAAVPPALAPTPSPALPPATAREIRIIYFGLMVVMGLGALDQSIVATALPRIVSDLGGISHLSWVVTSYVLASTSTMPLYGKLSDQYGRKPLLYTAIIAFLLGSALCGMAQNLTQLIIFRAIQGLGAGGFLPLTQIIIGDLVPPAERGRRQGSIAAVFAACSVIGPLLGGVITDLLSWHWIFYVNVPFGAAALFIIAKAMRRPHQNHAHKIDYLGSVLLTSCTTSFLLVLALGGTEWAWSSTQVSMVSALAVILGIIFVWHVRRVLEPVLPLDLFHSRVFVVACLVMALTFMGLLGASIFFPLFFQVVMGVSPAHSGLLTGPLMIGVVISAFVNGRVMMRSGRYKPAQVAGLTMAVLAFAVLAWGIETAMGFAVLEPAIFVLGLGLGLVMPNMTVAVQNALPVARRGVGTAMLAFFRSLGGLVGVTGSGAILAGQLHMNSGNGRAMLAELGMHSLANLPPQAQVQAIAVYRHAIAINFTAGVVIVGLALIALLFLPELPLAGHPAHAGKAAS</sequence>
<dbReference type="InterPro" id="IPR004638">
    <property type="entry name" value="EmrB-like"/>
</dbReference>
<gene>
    <name evidence="9" type="ORF">GCM10011396_23790</name>
</gene>
<reference evidence="9" key="1">
    <citation type="journal article" date="2014" name="Int. J. Syst. Evol. Microbiol.">
        <title>Complete genome sequence of Corynebacterium casei LMG S-19264T (=DSM 44701T), isolated from a smear-ripened cheese.</title>
        <authorList>
            <consortium name="US DOE Joint Genome Institute (JGI-PGF)"/>
            <person name="Walter F."/>
            <person name="Albersmeier A."/>
            <person name="Kalinowski J."/>
            <person name="Ruckert C."/>
        </authorList>
    </citation>
    <scope>NUCLEOTIDE SEQUENCE</scope>
    <source>
        <strain evidence="9">CGMCC 1.10998</strain>
    </source>
</reference>
<feature type="transmembrane region" description="Helical" evidence="7">
    <location>
        <begin position="108"/>
        <end position="127"/>
    </location>
</feature>
<name>A0A916ULA9_9BURK</name>
<dbReference type="Proteomes" id="UP000637423">
    <property type="component" value="Unassembled WGS sequence"/>
</dbReference>
<feature type="transmembrane region" description="Helical" evidence="7">
    <location>
        <begin position="133"/>
        <end position="158"/>
    </location>
</feature>
<evidence type="ECO:0000256" key="1">
    <source>
        <dbReference type="ARBA" id="ARBA00004651"/>
    </source>
</evidence>
<feature type="transmembrane region" description="Helical" evidence="7">
    <location>
        <begin position="227"/>
        <end position="247"/>
    </location>
</feature>
<keyword evidence="5 7" id="KW-1133">Transmembrane helix</keyword>
<dbReference type="InterPro" id="IPR011701">
    <property type="entry name" value="MFS"/>
</dbReference>
<accession>A0A916ULA9</accession>
<comment type="caution">
    <text evidence="9">The sequence shown here is derived from an EMBL/GenBank/DDBJ whole genome shotgun (WGS) entry which is preliminary data.</text>
</comment>
<dbReference type="EMBL" id="BMED01000002">
    <property type="protein sequence ID" value="GGC75815.1"/>
    <property type="molecule type" value="Genomic_DNA"/>
</dbReference>
<feature type="transmembrane region" description="Helical" evidence="7">
    <location>
        <begin position="333"/>
        <end position="353"/>
    </location>
</feature>
<dbReference type="AlphaFoldDB" id="A0A916ULA9"/>
<feature type="transmembrane region" description="Helical" evidence="7">
    <location>
        <begin position="490"/>
        <end position="511"/>
    </location>
</feature>
<dbReference type="NCBIfam" id="TIGR00711">
    <property type="entry name" value="efflux_EmrB"/>
    <property type="match status" value="1"/>
</dbReference>
<feature type="transmembrane region" description="Helical" evidence="7">
    <location>
        <begin position="42"/>
        <end position="65"/>
    </location>
</feature>
<evidence type="ECO:0000259" key="8">
    <source>
        <dbReference type="PROSITE" id="PS50850"/>
    </source>
</evidence>
<dbReference type="PANTHER" id="PTHR23501">
    <property type="entry name" value="MAJOR FACILITATOR SUPERFAMILY"/>
    <property type="match status" value="1"/>
</dbReference>
<feature type="transmembrane region" description="Helical" evidence="7">
    <location>
        <begin position="365"/>
        <end position="382"/>
    </location>
</feature>
<feature type="transmembrane region" description="Helical" evidence="7">
    <location>
        <begin position="194"/>
        <end position="215"/>
    </location>
</feature>
<reference evidence="9" key="2">
    <citation type="submission" date="2020-09" db="EMBL/GenBank/DDBJ databases">
        <authorList>
            <person name="Sun Q."/>
            <person name="Zhou Y."/>
        </authorList>
    </citation>
    <scope>NUCLEOTIDE SEQUENCE</scope>
    <source>
        <strain evidence="9">CGMCC 1.10998</strain>
    </source>
</reference>
<feature type="transmembrane region" description="Helical" evidence="7">
    <location>
        <begin position="253"/>
        <end position="276"/>
    </location>
</feature>
<dbReference type="RefSeq" id="WP_229751062.1">
    <property type="nucleotide sequence ID" value="NZ_BMED01000002.1"/>
</dbReference>
<feature type="transmembrane region" description="Helical" evidence="7">
    <location>
        <begin position="77"/>
        <end position="96"/>
    </location>
</feature>
<dbReference type="FunFam" id="1.20.1720.10:FF:000004">
    <property type="entry name" value="EmrB/QacA family drug resistance transporter"/>
    <property type="match status" value="1"/>
</dbReference>
<keyword evidence="6 7" id="KW-0472">Membrane</keyword>
<evidence type="ECO:0000313" key="10">
    <source>
        <dbReference type="Proteomes" id="UP000637423"/>
    </source>
</evidence>
<dbReference type="InterPro" id="IPR036259">
    <property type="entry name" value="MFS_trans_sf"/>
</dbReference>
<dbReference type="PROSITE" id="PS50850">
    <property type="entry name" value="MFS"/>
    <property type="match status" value="1"/>
</dbReference>
<proteinExistence type="predicted"/>
<evidence type="ECO:0000256" key="3">
    <source>
        <dbReference type="ARBA" id="ARBA00022475"/>
    </source>
</evidence>
<keyword evidence="4 7" id="KW-0812">Transmembrane</keyword>
<evidence type="ECO:0000256" key="4">
    <source>
        <dbReference type="ARBA" id="ARBA00022692"/>
    </source>
</evidence>
<dbReference type="PANTHER" id="PTHR23501:SF197">
    <property type="entry name" value="COMD"/>
    <property type="match status" value="1"/>
</dbReference>
<feature type="domain" description="Major facilitator superfamily (MFS) profile" evidence="8">
    <location>
        <begin position="43"/>
        <end position="515"/>
    </location>
</feature>
<dbReference type="PRINTS" id="PR01036">
    <property type="entry name" value="TCRTETB"/>
</dbReference>
<evidence type="ECO:0000256" key="2">
    <source>
        <dbReference type="ARBA" id="ARBA00022448"/>
    </source>
</evidence>
<dbReference type="SUPFAM" id="SSF103473">
    <property type="entry name" value="MFS general substrate transporter"/>
    <property type="match status" value="1"/>
</dbReference>
<keyword evidence="10" id="KW-1185">Reference proteome</keyword>
<evidence type="ECO:0000256" key="5">
    <source>
        <dbReference type="ARBA" id="ARBA00022989"/>
    </source>
</evidence>
<organism evidence="9 10">
    <name type="scientific">Undibacterium terreum</name>
    <dbReference type="NCBI Taxonomy" id="1224302"/>
    <lineage>
        <taxon>Bacteria</taxon>
        <taxon>Pseudomonadati</taxon>
        <taxon>Pseudomonadota</taxon>
        <taxon>Betaproteobacteria</taxon>
        <taxon>Burkholderiales</taxon>
        <taxon>Oxalobacteraceae</taxon>
        <taxon>Undibacterium</taxon>
    </lineage>
</organism>
<evidence type="ECO:0000313" key="9">
    <source>
        <dbReference type="EMBL" id="GGC75815.1"/>
    </source>
</evidence>
<keyword evidence="3" id="KW-1003">Cell membrane</keyword>
<feature type="transmembrane region" description="Helical" evidence="7">
    <location>
        <begin position="429"/>
        <end position="452"/>
    </location>
</feature>
<feature type="transmembrane region" description="Helical" evidence="7">
    <location>
        <begin position="170"/>
        <end position="188"/>
    </location>
</feature>
<dbReference type="CDD" id="cd17502">
    <property type="entry name" value="MFS_Azr1_MDR_like"/>
    <property type="match status" value="1"/>
</dbReference>
<keyword evidence="2" id="KW-0813">Transport</keyword>
<feature type="transmembrane region" description="Helical" evidence="7">
    <location>
        <begin position="394"/>
        <end position="417"/>
    </location>
</feature>
<dbReference type="Pfam" id="PF07690">
    <property type="entry name" value="MFS_1"/>
    <property type="match status" value="1"/>
</dbReference>
<protein>
    <recommendedName>
        <fullName evidence="8">Major facilitator superfamily (MFS) profile domain-containing protein</fullName>
    </recommendedName>
</protein>
<evidence type="ECO:0000256" key="7">
    <source>
        <dbReference type="SAM" id="Phobius"/>
    </source>
</evidence>
<dbReference type="GO" id="GO:0022857">
    <property type="term" value="F:transmembrane transporter activity"/>
    <property type="evidence" value="ECO:0007669"/>
    <property type="project" value="InterPro"/>
</dbReference>
<evidence type="ECO:0000256" key="6">
    <source>
        <dbReference type="ARBA" id="ARBA00023136"/>
    </source>
</evidence>
<feature type="transmembrane region" description="Helical" evidence="7">
    <location>
        <begin position="296"/>
        <end position="321"/>
    </location>
</feature>